<accession>A0AAU8M0Y5</accession>
<name>A0AAU8M0Y5_9BACT</name>
<dbReference type="KEGG" id="eaj:Q3M24_09045"/>
<reference evidence="2" key="2">
    <citation type="submission" date="2024-06" db="EMBL/GenBank/DDBJ databases">
        <authorList>
            <person name="Plum-Jensen L.E."/>
            <person name="Schramm A."/>
            <person name="Marshall I.P.G."/>
        </authorList>
    </citation>
    <scope>NUCLEOTIDE SEQUENCE</scope>
    <source>
        <strain evidence="2">Rat1</strain>
    </source>
</reference>
<evidence type="ECO:0000256" key="1">
    <source>
        <dbReference type="SAM" id="SignalP"/>
    </source>
</evidence>
<feature type="chain" id="PRO_5043930492" evidence="1">
    <location>
        <begin position="23"/>
        <end position="460"/>
    </location>
</feature>
<dbReference type="CDD" id="cd22893">
    <property type="entry name" value="PlcA-like"/>
    <property type="match status" value="1"/>
</dbReference>
<evidence type="ECO:0000313" key="2">
    <source>
        <dbReference type="EMBL" id="XCN74868.1"/>
    </source>
</evidence>
<feature type="signal peptide" evidence="1">
    <location>
        <begin position="1"/>
        <end position="22"/>
    </location>
</feature>
<dbReference type="EMBL" id="CP159373">
    <property type="protein sequence ID" value="XCN74868.1"/>
    <property type="molecule type" value="Genomic_DNA"/>
</dbReference>
<dbReference type="AlphaFoldDB" id="A0AAU8M0Y5"/>
<reference evidence="2" key="1">
    <citation type="journal article" date="2024" name="Syst. Appl. Microbiol.">
        <title>First single-strain enrichments of Electrothrix cable bacteria, description of E. aestuarii sp. nov. and E. rattekaaiensis sp. nov., and proposal of a cable bacteria taxonomy following the rules of the SeqCode.</title>
        <authorList>
            <person name="Plum-Jensen L.E."/>
            <person name="Schramm A."/>
            <person name="Marshall I.P.G."/>
        </authorList>
    </citation>
    <scope>NUCLEOTIDE SEQUENCE</scope>
    <source>
        <strain evidence="2">Rat1</strain>
    </source>
</reference>
<gene>
    <name evidence="2" type="ORF">Q3M24_09045</name>
</gene>
<protein>
    <submittedName>
        <fullName evidence="2">Uncharacterized protein</fullName>
    </submittedName>
</protein>
<proteinExistence type="predicted"/>
<dbReference type="InterPro" id="IPR049756">
    <property type="entry name" value="PlcA-like_dom"/>
</dbReference>
<sequence>MKSISFFAVLGALFFISYQAVAFEAGEHALLGNSAFNQVVPDKKDYEFQRLLNAGSFTYGELVALGGDFYKTPEGMLLHNAPYFSWFHNDNQERIKKCIRKEIKAIREERQYTTCEDIDLIRSKAQYVTGAHDNFSHFSWHNVKNYVRYHSMALKFALLYHYKITGDSTTFSDVLEQLPYKDEDGWLAGILSGRSYLSKEYIGELTTEQLESTAIYFNAFADHFLTDAFSAGHLRVPRSQIDAYIKDRDAFLISLDSSPSYLELERKQGTVRSGAYVQFLHNLDGKSKGVLVTNSKKNIFYVRGDKYLFADSTGKLTNHPNSNITAKIVIQALRSSIAELKLVFLHGRKGLPGIYKATEFIPTPHMSSKSLVSEVQNFARSKRYDDIIGMLSDSVGGLYVTLVSDNEAKFYRFIEDLPKIMEKFRRDIAYEIKKDSKKGEESGFVKFISPSYLRNIQKIR</sequence>
<organism evidence="2">
    <name type="scientific">Candidatus Electrothrix aestuarii</name>
    <dbReference type="NCBI Taxonomy" id="3062594"/>
    <lineage>
        <taxon>Bacteria</taxon>
        <taxon>Pseudomonadati</taxon>
        <taxon>Thermodesulfobacteriota</taxon>
        <taxon>Desulfobulbia</taxon>
        <taxon>Desulfobulbales</taxon>
        <taxon>Desulfobulbaceae</taxon>
        <taxon>Candidatus Electrothrix</taxon>
    </lineage>
</organism>
<keyword evidence="1" id="KW-0732">Signal</keyword>